<dbReference type="RefSeq" id="XP_019627140.1">
    <property type="nucleotide sequence ID" value="XM_019771581.1"/>
</dbReference>
<evidence type="ECO:0000259" key="8">
    <source>
        <dbReference type="PROSITE" id="PS50234"/>
    </source>
</evidence>
<dbReference type="PROSITE" id="PS50026">
    <property type="entry name" value="EGF_3"/>
    <property type="match status" value="1"/>
</dbReference>
<feature type="disulfide bond" evidence="6">
    <location>
        <begin position="8"/>
        <end position="35"/>
    </location>
</feature>
<dbReference type="InterPro" id="IPR000742">
    <property type="entry name" value="EGF"/>
</dbReference>
<comment type="caution">
    <text evidence="5">Lacks conserved residue(s) required for the propagation of feature annotation.</text>
</comment>
<feature type="disulfide bond" evidence="6">
    <location>
        <begin position="400"/>
        <end position="427"/>
    </location>
</feature>
<dbReference type="SMART" id="SM00032">
    <property type="entry name" value="CCP"/>
    <property type="match status" value="11"/>
</dbReference>
<feature type="domain" description="Sushi" evidence="9">
    <location>
        <begin position="371"/>
        <end position="429"/>
    </location>
</feature>
<keyword evidence="3 5" id="KW-1015">Disulfide bond</keyword>
<dbReference type="AlphaFoldDB" id="A0A6P4YDA0"/>
<feature type="disulfide bond" evidence="6">
    <location>
        <begin position="126"/>
        <end position="153"/>
    </location>
</feature>
<dbReference type="Proteomes" id="UP000515135">
    <property type="component" value="Unplaced"/>
</dbReference>
<dbReference type="PROSITE" id="PS50234">
    <property type="entry name" value="VWFA"/>
    <property type="match status" value="2"/>
</dbReference>
<feature type="disulfide bond" evidence="6">
    <location>
        <begin position="67"/>
        <end position="94"/>
    </location>
</feature>
<feature type="domain" description="Sushi" evidence="9">
    <location>
        <begin position="97"/>
        <end position="155"/>
    </location>
</feature>
<evidence type="ECO:0000256" key="6">
    <source>
        <dbReference type="PROSITE-ProRule" id="PRU00302"/>
    </source>
</evidence>
<dbReference type="GeneID" id="109472010"/>
<evidence type="ECO:0000259" key="9">
    <source>
        <dbReference type="PROSITE" id="PS50923"/>
    </source>
</evidence>
<keyword evidence="5" id="KW-0245">EGF-like domain</keyword>
<dbReference type="Pfam" id="PF00008">
    <property type="entry name" value="EGF"/>
    <property type="match status" value="1"/>
</dbReference>
<feature type="domain" description="Sushi" evidence="9">
    <location>
        <begin position="719"/>
        <end position="780"/>
    </location>
</feature>
<dbReference type="PROSITE" id="PS00022">
    <property type="entry name" value="EGF_1"/>
    <property type="match status" value="1"/>
</dbReference>
<dbReference type="InterPro" id="IPR002035">
    <property type="entry name" value="VWF_A"/>
</dbReference>
<sequence>QTVVTFTCDSGYTLNGAATPTCQADGTWSSPVPTCQAAQCPARAAPANGAVSPTGAVSYPNGVTFTCNPGYTLNGAATPTCQADGTWSNPIPTCQAVQCPARAAPANGAVSPTGAVSYPNGVTFTCDSGYTLNGVATLTCQADGTWSNPVPTCQAVQCPARAAPANGAVSPTGAVSYPNGVTFTCNPGYTLNGAATPTCQADTTWSNPVPSCTPRPCPALTAPTNGALSPLGPHAFPTVVTFTCNPGYVRSGAADTTCRADGTRSNPVPTCTVGQCSTLTAPANGAISTTATSYNTVVTFTCNSGYVLNGATSTTCQANGAVSPTGTVPYPNGVTFTCNTGYTLNGVTAPTCQADGTWSSPVPTCTRKTTVQCSALTAPANGAVSPTGAVSYPNGVTFTCNPGYTLNGVATPTCQADGTWNSPVPTCQTRTCPARPAPANGAVSPTGAVSYPNGVTFTCNPGYTLDGAATPTCQADGTWFSPVPTCTPTGAVSFPNGVTFTCNPGYTLNGVAAATCQADGTWSNPVPTCQAGNCDRLVREGWDIVFLMDSTSSVKFGSVKNLTRDIADRLLTDGGNTRVGVVQFSDNPAAIFDLNTYNTKSAVITAINAAQRRSGGTFAGSALTYVKEVSFSTANGGRAEWPDALIVVTDGMTFDDISYASQAVREQGITTFAVGAGDAVNRQALRVMAVDPYKVRIVTNDTQHVETVAAIWRWFCLADVCTRPANPANGIRRGTIYQGERMYFSCDDNFVLDGTTPLTCTGTFSSSTGSWSNTVPTCKPACTPNPCLNGGVCYPTPSGYQCQCPPGIFGRNCGTGSGLDRLNGPGWDLVFLLDSSDSVGMPGFLKVRNVTEKIVERLPLRNNETHIGLAQYSDQTKQESLLKNYQNKNATLEKIQGIMPLAGATSF</sequence>
<dbReference type="InterPro" id="IPR050350">
    <property type="entry name" value="Compl-Cell_Adhes-Reg"/>
</dbReference>
<feature type="domain" description="Sushi" evidence="9">
    <location>
        <begin position="215"/>
        <end position="273"/>
    </location>
</feature>
<dbReference type="PRINTS" id="PR00453">
    <property type="entry name" value="VWFADOMAIN"/>
</dbReference>
<protein>
    <submittedName>
        <fullName evidence="11">CUB and sushi domain-containing protein 3-like</fullName>
    </submittedName>
</protein>
<organism evidence="10 11">
    <name type="scientific">Branchiostoma belcheri</name>
    <name type="common">Amphioxus</name>
    <dbReference type="NCBI Taxonomy" id="7741"/>
    <lineage>
        <taxon>Eukaryota</taxon>
        <taxon>Metazoa</taxon>
        <taxon>Chordata</taxon>
        <taxon>Cephalochordata</taxon>
        <taxon>Leptocardii</taxon>
        <taxon>Amphioxiformes</taxon>
        <taxon>Branchiostomatidae</taxon>
        <taxon>Branchiostoma</taxon>
    </lineage>
</organism>
<feature type="domain" description="Sushi" evidence="9">
    <location>
        <begin position="1"/>
        <end position="37"/>
    </location>
</feature>
<keyword evidence="2" id="KW-0677">Repeat</keyword>
<dbReference type="InterPro" id="IPR036465">
    <property type="entry name" value="vWFA_dom_sf"/>
</dbReference>
<gene>
    <name evidence="11" type="primary">LOC109472010</name>
</gene>
<dbReference type="PROSITE" id="PS50923">
    <property type="entry name" value="SUSHI"/>
    <property type="match status" value="10"/>
</dbReference>
<feature type="disulfide bond" evidence="6">
    <location>
        <begin position="185"/>
        <end position="212"/>
    </location>
</feature>
<feature type="domain" description="Sushi" evidence="9">
    <location>
        <begin position="156"/>
        <end position="214"/>
    </location>
</feature>
<feature type="domain" description="Sushi" evidence="9">
    <location>
        <begin position="314"/>
        <end position="367"/>
    </location>
</feature>
<dbReference type="SUPFAM" id="SSF57535">
    <property type="entry name" value="Complement control module/SCR domain"/>
    <property type="match status" value="11"/>
</dbReference>
<feature type="disulfide bond" evidence="6">
    <location>
        <begin position="244"/>
        <end position="271"/>
    </location>
</feature>
<dbReference type="CDD" id="cd00033">
    <property type="entry name" value="CCP"/>
    <property type="match status" value="11"/>
</dbReference>
<dbReference type="Gene3D" id="3.40.50.410">
    <property type="entry name" value="von Willebrand factor, type A domain"/>
    <property type="match status" value="2"/>
</dbReference>
<dbReference type="KEGG" id="bbel:109472010"/>
<feature type="disulfide bond" evidence="6">
    <location>
        <begin position="502"/>
        <end position="529"/>
    </location>
</feature>
<dbReference type="Gene3D" id="2.10.25.10">
    <property type="entry name" value="Laminin"/>
    <property type="match status" value="1"/>
</dbReference>
<dbReference type="SMART" id="SM00181">
    <property type="entry name" value="EGF"/>
    <property type="match status" value="2"/>
</dbReference>
<dbReference type="OrthoDB" id="6127264at2759"/>
<evidence type="ECO:0000256" key="3">
    <source>
        <dbReference type="ARBA" id="ARBA00023157"/>
    </source>
</evidence>
<feature type="domain" description="Sushi" evidence="9">
    <location>
        <begin position="38"/>
        <end position="96"/>
    </location>
</feature>
<dbReference type="PANTHER" id="PTHR19325">
    <property type="entry name" value="COMPLEMENT COMPONENT-RELATED SUSHI DOMAIN-CONTAINING"/>
    <property type="match status" value="1"/>
</dbReference>
<evidence type="ECO:0000256" key="4">
    <source>
        <dbReference type="ARBA" id="ARBA00023180"/>
    </source>
</evidence>
<keyword evidence="1 6" id="KW-0768">Sushi</keyword>
<dbReference type="PANTHER" id="PTHR19325:SF567">
    <property type="entry name" value="SUSHI, VON WILLEBRAND FACTOR TYPE A, EGF AND PENTRAXIN DOMAIN-CONTAINING PROTEIN 1-LIKE"/>
    <property type="match status" value="1"/>
</dbReference>
<keyword evidence="10" id="KW-1185">Reference proteome</keyword>
<reference evidence="11" key="1">
    <citation type="submission" date="2025-08" db="UniProtKB">
        <authorList>
            <consortium name="RefSeq"/>
        </authorList>
    </citation>
    <scope>IDENTIFICATION</scope>
    <source>
        <tissue evidence="11">Gonad</tissue>
    </source>
</reference>
<evidence type="ECO:0000259" key="7">
    <source>
        <dbReference type="PROSITE" id="PS50026"/>
    </source>
</evidence>
<feature type="disulfide bond" evidence="6">
    <location>
        <begin position="338"/>
        <end position="365"/>
    </location>
</feature>
<feature type="disulfide bond" evidence="6">
    <location>
        <begin position="459"/>
        <end position="486"/>
    </location>
</feature>
<keyword evidence="4" id="KW-0325">Glycoprotein</keyword>
<dbReference type="InterPro" id="IPR000436">
    <property type="entry name" value="Sushi_SCR_CCP_dom"/>
</dbReference>
<evidence type="ECO:0000256" key="1">
    <source>
        <dbReference type="ARBA" id="ARBA00022659"/>
    </source>
</evidence>
<dbReference type="Gene3D" id="2.10.70.10">
    <property type="entry name" value="Complement Module, domain 1"/>
    <property type="match status" value="11"/>
</dbReference>
<dbReference type="InterPro" id="IPR035976">
    <property type="entry name" value="Sushi/SCR/CCP_sf"/>
</dbReference>
<feature type="domain" description="Sushi" evidence="9">
    <location>
        <begin position="498"/>
        <end position="531"/>
    </location>
</feature>
<feature type="non-terminal residue" evidence="11">
    <location>
        <position position="1"/>
    </location>
</feature>
<evidence type="ECO:0000313" key="10">
    <source>
        <dbReference type="Proteomes" id="UP000515135"/>
    </source>
</evidence>
<dbReference type="Pfam" id="PF00092">
    <property type="entry name" value="VWA"/>
    <property type="match status" value="2"/>
</dbReference>
<feature type="domain" description="VWFA" evidence="8">
    <location>
        <begin position="828"/>
        <end position="907"/>
    </location>
</feature>
<dbReference type="Pfam" id="PF00084">
    <property type="entry name" value="Sushi"/>
    <property type="match status" value="10"/>
</dbReference>
<proteinExistence type="predicted"/>
<evidence type="ECO:0000256" key="5">
    <source>
        <dbReference type="PROSITE-ProRule" id="PRU00076"/>
    </source>
</evidence>
<feature type="domain" description="EGF-like" evidence="7">
    <location>
        <begin position="779"/>
        <end position="814"/>
    </location>
</feature>
<feature type="disulfide bond" evidence="5">
    <location>
        <begin position="804"/>
        <end position="813"/>
    </location>
</feature>
<name>A0A6P4YDA0_BRABE</name>
<dbReference type="SMART" id="SM00327">
    <property type="entry name" value="VWA"/>
    <property type="match status" value="1"/>
</dbReference>
<accession>A0A6P4YDA0</accession>
<dbReference type="SUPFAM" id="SSF53300">
    <property type="entry name" value="vWA-like"/>
    <property type="match status" value="2"/>
</dbReference>
<feature type="domain" description="Sushi" evidence="9">
    <location>
        <begin position="430"/>
        <end position="488"/>
    </location>
</feature>
<evidence type="ECO:0000256" key="2">
    <source>
        <dbReference type="ARBA" id="ARBA00022737"/>
    </source>
</evidence>
<evidence type="ECO:0000313" key="11">
    <source>
        <dbReference type="RefSeq" id="XP_019627140.1"/>
    </source>
</evidence>
<feature type="domain" description="VWFA" evidence="8">
    <location>
        <begin position="543"/>
        <end position="689"/>
    </location>
</feature>
<dbReference type="CDD" id="cd00054">
    <property type="entry name" value="EGF_CA"/>
    <property type="match status" value="1"/>
</dbReference>